<feature type="binding site" evidence="11">
    <location>
        <position position="41"/>
    </location>
    <ligand>
        <name>Mg(2+)</name>
        <dbReference type="ChEBI" id="CHEBI:18420"/>
    </ligand>
</feature>
<evidence type="ECO:0000256" key="2">
    <source>
        <dbReference type="ARBA" id="ARBA00022679"/>
    </source>
</evidence>
<comment type="subunit">
    <text evidence="11">Homodimer.</text>
</comment>
<evidence type="ECO:0000259" key="12">
    <source>
        <dbReference type="Pfam" id="PF01743"/>
    </source>
</evidence>
<keyword evidence="5 11" id="KW-0479">Metal-binding</keyword>
<dbReference type="Pfam" id="PF01743">
    <property type="entry name" value="PolyA_pol"/>
    <property type="match status" value="1"/>
</dbReference>
<dbReference type="InterPro" id="IPR050264">
    <property type="entry name" value="Bact_CCA-adding_enz_type3_sf"/>
</dbReference>
<evidence type="ECO:0000256" key="8">
    <source>
        <dbReference type="ARBA" id="ARBA00022840"/>
    </source>
</evidence>
<dbReference type="SUPFAM" id="SSF81301">
    <property type="entry name" value="Nucleotidyltransferase"/>
    <property type="match status" value="1"/>
</dbReference>
<dbReference type="PANTHER" id="PTHR46173">
    <property type="entry name" value="CCA TRNA NUCLEOTIDYLTRANSFERASE 1, MITOCHONDRIAL"/>
    <property type="match status" value="1"/>
</dbReference>
<keyword evidence="7 11" id="KW-0692">RNA repair</keyword>
<evidence type="ECO:0000256" key="7">
    <source>
        <dbReference type="ARBA" id="ARBA00022800"/>
    </source>
</evidence>
<feature type="binding site" evidence="11">
    <location>
        <position position="164"/>
    </location>
    <ligand>
        <name>ATP</name>
        <dbReference type="ChEBI" id="CHEBI:30616"/>
    </ligand>
</feature>
<evidence type="ECO:0000313" key="16">
    <source>
        <dbReference type="Proteomes" id="UP001235343"/>
    </source>
</evidence>
<comment type="caution">
    <text evidence="15">The sequence shown here is derived from an EMBL/GenBank/DDBJ whole genome shotgun (WGS) entry which is preliminary data.</text>
</comment>
<comment type="similarity">
    <text evidence="11">Belongs to the tRNA nucleotidyltransferase/poly(A) polymerase family. Bacterial CCA-adding enzyme type 3 subfamily.</text>
</comment>
<dbReference type="InterPro" id="IPR043519">
    <property type="entry name" value="NT_sf"/>
</dbReference>
<evidence type="ECO:0000256" key="1">
    <source>
        <dbReference type="ARBA" id="ARBA00001946"/>
    </source>
</evidence>
<feature type="binding site" evidence="11">
    <location>
        <position position="28"/>
    </location>
    <ligand>
        <name>CTP</name>
        <dbReference type="ChEBI" id="CHEBI:37563"/>
    </ligand>
</feature>
<dbReference type="Pfam" id="PF13735">
    <property type="entry name" value="tRNA_NucTran2_2"/>
    <property type="match status" value="1"/>
</dbReference>
<feature type="binding site" evidence="11">
    <location>
        <position position="161"/>
    </location>
    <ligand>
        <name>ATP</name>
        <dbReference type="ChEBI" id="CHEBI:30616"/>
    </ligand>
</feature>
<dbReference type="EMBL" id="JASTZU010000034">
    <property type="protein sequence ID" value="MDL4840825.1"/>
    <property type="molecule type" value="Genomic_DNA"/>
</dbReference>
<dbReference type="Proteomes" id="UP001235343">
    <property type="component" value="Unassembled WGS sequence"/>
</dbReference>
<feature type="binding site" evidence="11">
    <location>
        <position position="155"/>
    </location>
    <ligand>
        <name>ATP</name>
        <dbReference type="ChEBI" id="CHEBI:30616"/>
    </ligand>
</feature>
<evidence type="ECO:0000256" key="9">
    <source>
        <dbReference type="ARBA" id="ARBA00022842"/>
    </source>
</evidence>
<feature type="binding site" evidence="11">
    <location>
        <position position="28"/>
    </location>
    <ligand>
        <name>ATP</name>
        <dbReference type="ChEBI" id="CHEBI:30616"/>
    </ligand>
</feature>
<dbReference type="RefSeq" id="WP_285931967.1">
    <property type="nucleotide sequence ID" value="NZ_JASTZU010000034.1"/>
</dbReference>
<dbReference type="HAMAP" id="MF_01263">
    <property type="entry name" value="CCA_bact_type3"/>
    <property type="match status" value="1"/>
</dbReference>
<proteinExistence type="inferred from homology"/>
<comment type="function">
    <text evidence="11">Catalyzes the addition and repair of the essential 3'-terminal CCA sequence in tRNAs without using a nucleic acid template. Adds these three nucleotides in the order of C, C, and A to the tRNA nucleotide-73, using CTP and ATP as substrates and producing inorganic pyrophosphate. tRNA 3'-terminal CCA addition is required both for tRNA processing and repair. Also involved in tRNA surveillance by mediating tandem CCA addition to generate a CCACCA at the 3' terminus of unstable tRNAs. While stable tRNAs receive only 3'-terminal CCA, unstable tRNAs are marked with CCACCA and rapidly degraded.</text>
</comment>
<dbReference type="InterPro" id="IPR023068">
    <property type="entry name" value="CCA-adding_enz_firmicutes"/>
</dbReference>
<dbReference type="GO" id="GO:0004810">
    <property type="term" value="F:CCA tRNA nucleotidyltransferase activity"/>
    <property type="evidence" value="ECO:0007669"/>
    <property type="project" value="UniProtKB-EC"/>
</dbReference>
<comment type="cofactor">
    <cofactor evidence="1 11">
        <name>Mg(2+)</name>
        <dbReference type="ChEBI" id="CHEBI:18420"/>
    </cofactor>
</comment>
<feature type="binding site" evidence="11">
    <location>
        <position position="31"/>
    </location>
    <ligand>
        <name>ATP</name>
        <dbReference type="ChEBI" id="CHEBI:30616"/>
    </ligand>
</feature>
<feature type="binding site" evidence="11">
    <location>
        <position position="155"/>
    </location>
    <ligand>
        <name>CTP</name>
        <dbReference type="ChEBI" id="CHEBI:37563"/>
    </ligand>
</feature>
<dbReference type="Gene3D" id="1.10.246.80">
    <property type="match status" value="1"/>
</dbReference>
<comment type="catalytic activity">
    <reaction evidence="11">
        <text>a tRNA precursor + 2 CTP + ATP = a tRNA with a 3' CCA end + 3 diphosphate</text>
        <dbReference type="Rhea" id="RHEA:14433"/>
        <dbReference type="Rhea" id="RHEA-COMP:10465"/>
        <dbReference type="Rhea" id="RHEA-COMP:10468"/>
        <dbReference type="ChEBI" id="CHEBI:30616"/>
        <dbReference type="ChEBI" id="CHEBI:33019"/>
        <dbReference type="ChEBI" id="CHEBI:37563"/>
        <dbReference type="ChEBI" id="CHEBI:74896"/>
        <dbReference type="ChEBI" id="CHEBI:83071"/>
        <dbReference type="EC" id="2.7.7.72"/>
    </reaction>
</comment>
<gene>
    <name evidence="11" type="primary">cca</name>
    <name evidence="15" type="ORF">QQS35_10215</name>
</gene>
<dbReference type="CDD" id="cd05398">
    <property type="entry name" value="NT_ClassII-CCAase"/>
    <property type="match status" value="1"/>
</dbReference>
<accession>A0ABT7L4N3</accession>
<comment type="miscellaneous">
    <text evidence="11">A single active site specifically recognizes both ATP and CTP and is responsible for their addition.</text>
</comment>
<dbReference type="InterPro" id="IPR032828">
    <property type="entry name" value="PolyA_RNA-bd"/>
</dbReference>
<evidence type="ECO:0000256" key="3">
    <source>
        <dbReference type="ARBA" id="ARBA00022694"/>
    </source>
</evidence>
<sequence>MLENEFENAIQIVKLLQQNGHKAYVVGGAVRDQILGREIGDIDITTSAIPTDVQSIFDKVIPVGIEHGTVIVRYHGESFEVTTFRIEGDYSDFRHPDKVHFVDRIEEDLSRRDFTINAIAMNVDGKIIDPFFGVKDINNRLIRTVGKAEQRFYEDPLRILRALRFSSQLGFSVEKNTKISLLANIEWIKKLAIERVAVEIEKLFAGTNIKKAMPLLLDSRIDKFLPIFKDKSDLWKCFCTLSTPVPTLTEFITLGHLYDRSVPIETWVKQWKLSKQIKKDSFKLVELFDDFEANHLNKWLVYRLPTYLIQSFIHIVSVLLNEQIKEETIREMQGTLPIQERKELAMNGQDILYLNPNKPKGPWINDCILQLEKNVVTGDVENNKKDIREWVKQWK</sequence>
<organism evidence="15 16">
    <name type="scientific">Aquibacillus rhizosphaerae</name>
    <dbReference type="NCBI Taxonomy" id="3051431"/>
    <lineage>
        <taxon>Bacteria</taxon>
        <taxon>Bacillati</taxon>
        <taxon>Bacillota</taxon>
        <taxon>Bacilli</taxon>
        <taxon>Bacillales</taxon>
        <taxon>Bacillaceae</taxon>
        <taxon>Aquibacillus</taxon>
    </lineage>
</organism>
<evidence type="ECO:0000256" key="10">
    <source>
        <dbReference type="ARBA" id="ARBA00022884"/>
    </source>
</evidence>
<reference evidence="15 16" key="1">
    <citation type="submission" date="2023-06" db="EMBL/GenBank/DDBJ databases">
        <title>Aquibacillus rhizosphaerae LR5S19.</title>
        <authorList>
            <person name="Sun J.-Q."/>
        </authorList>
    </citation>
    <scope>NUCLEOTIDE SEQUENCE [LARGE SCALE GENOMIC DNA]</scope>
    <source>
        <strain evidence="15 16">LR5S19</strain>
    </source>
</reference>
<evidence type="ECO:0000256" key="4">
    <source>
        <dbReference type="ARBA" id="ARBA00022695"/>
    </source>
</evidence>
<dbReference type="PANTHER" id="PTHR46173:SF1">
    <property type="entry name" value="CCA TRNA NUCLEOTIDYLTRANSFERASE 1, MITOCHONDRIAL"/>
    <property type="match status" value="1"/>
</dbReference>
<evidence type="ECO:0000256" key="11">
    <source>
        <dbReference type="HAMAP-Rule" id="MF_01263"/>
    </source>
</evidence>
<keyword evidence="2 11" id="KW-0808">Transferase</keyword>
<dbReference type="NCBIfam" id="NF009814">
    <property type="entry name" value="PRK13299.1"/>
    <property type="match status" value="1"/>
</dbReference>
<keyword evidence="8 11" id="KW-0067">ATP-binding</keyword>
<keyword evidence="16" id="KW-1185">Reference proteome</keyword>
<feature type="binding site" evidence="11">
    <location>
        <position position="158"/>
    </location>
    <ligand>
        <name>ATP</name>
        <dbReference type="ChEBI" id="CHEBI:30616"/>
    </ligand>
</feature>
<feature type="binding site" evidence="11">
    <location>
        <position position="43"/>
    </location>
    <ligand>
        <name>Mg(2+)</name>
        <dbReference type="ChEBI" id="CHEBI:18420"/>
    </ligand>
</feature>
<feature type="domain" description="tRNA nucleotidyltransferase/poly(A) polymerase RNA and SrmB- binding" evidence="13">
    <location>
        <begin position="170"/>
        <end position="228"/>
    </location>
</feature>
<feature type="binding site" evidence="11">
    <location>
        <position position="161"/>
    </location>
    <ligand>
        <name>CTP</name>
        <dbReference type="ChEBI" id="CHEBI:37563"/>
    </ligand>
</feature>
<feature type="binding site" evidence="11">
    <location>
        <position position="31"/>
    </location>
    <ligand>
        <name>CTP</name>
        <dbReference type="ChEBI" id="CHEBI:37563"/>
    </ligand>
</feature>
<feature type="binding site" evidence="11">
    <location>
        <position position="164"/>
    </location>
    <ligand>
        <name>CTP</name>
        <dbReference type="ChEBI" id="CHEBI:37563"/>
    </ligand>
</feature>
<feature type="binding site" evidence="11">
    <location>
        <position position="112"/>
    </location>
    <ligand>
        <name>CTP</name>
        <dbReference type="ChEBI" id="CHEBI:37563"/>
    </ligand>
</feature>
<feature type="domain" description="Poly A polymerase head" evidence="12">
    <location>
        <begin position="23"/>
        <end position="143"/>
    </location>
</feature>
<evidence type="ECO:0000259" key="14">
    <source>
        <dbReference type="Pfam" id="PF13735"/>
    </source>
</evidence>
<dbReference type="Pfam" id="PF12627">
    <property type="entry name" value="PolyA_pol_RNAbd"/>
    <property type="match status" value="1"/>
</dbReference>
<evidence type="ECO:0000313" key="15">
    <source>
        <dbReference type="EMBL" id="MDL4840825.1"/>
    </source>
</evidence>
<evidence type="ECO:0000256" key="5">
    <source>
        <dbReference type="ARBA" id="ARBA00022723"/>
    </source>
</evidence>
<keyword evidence="9 11" id="KW-0460">Magnesium</keyword>
<keyword evidence="6 11" id="KW-0547">Nucleotide-binding</keyword>
<dbReference type="SUPFAM" id="SSF81891">
    <property type="entry name" value="Poly A polymerase C-terminal region-like"/>
    <property type="match status" value="1"/>
</dbReference>
<dbReference type="InterPro" id="IPR002646">
    <property type="entry name" value="PolA_pol_head_dom"/>
</dbReference>
<evidence type="ECO:0000259" key="13">
    <source>
        <dbReference type="Pfam" id="PF12627"/>
    </source>
</evidence>
<feature type="binding site" evidence="11">
    <location>
        <position position="158"/>
    </location>
    <ligand>
        <name>CTP</name>
        <dbReference type="ChEBI" id="CHEBI:37563"/>
    </ligand>
</feature>
<dbReference type="Gene3D" id="1.20.58.560">
    <property type="match status" value="1"/>
</dbReference>
<dbReference type="EC" id="2.7.7.72" evidence="11"/>
<dbReference type="Gene3D" id="1.10.3090.10">
    <property type="entry name" value="cca-adding enzyme, domain 2"/>
    <property type="match status" value="1"/>
</dbReference>
<evidence type="ECO:0000256" key="6">
    <source>
        <dbReference type="ARBA" id="ARBA00022741"/>
    </source>
</evidence>
<dbReference type="Gene3D" id="3.30.460.10">
    <property type="entry name" value="Beta Polymerase, domain 2"/>
    <property type="match status" value="1"/>
</dbReference>
<keyword evidence="4 11" id="KW-0548">Nucleotidyltransferase</keyword>
<dbReference type="InterPro" id="IPR032810">
    <property type="entry name" value="CCA-adding_enz_C"/>
</dbReference>
<keyword evidence="10 11" id="KW-0694">RNA-binding</keyword>
<feature type="domain" description="CCA-adding enzyme C-terminal" evidence="14">
    <location>
        <begin position="264"/>
        <end position="391"/>
    </location>
</feature>
<name>A0ABT7L4N3_9BACI</name>
<protein>
    <recommendedName>
        <fullName evidence="11">CCA-adding enzyme</fullName>
        <ecNumber evidence="11">2.7.7.72</ecNumber>
    </recommendedName>
    <alternativeName>
        <fullName evidence="11">CCA tRNA nucleotidyltransferase</fullName>
    </alternativeName>
    <alternativeName>
        <fullName evidence="11">tRNA CCA-pyrophosphorylase</fullName>
    </alternativeName>
    <alternativeName>
        <fullName evidence="11">tRNA adenylyl-/cytidylyl- transferase</fullName>
    </alternativeName>
    <alternativeName>
        <fullName evidence="11">tRNA nucleotidyltransferase</fullName>
    </alternativeName>
    <alternativeName>
        <fullName evidence="11">tRNA-NT</fullName>
    </alternativeName>
</protein>
<comment type="catalytic activity">
    <reaction evidence="11">
        <text>a tRNA with a 3' CCA end + 2 CTP + ATP = a tRNA with a 3' CCACCA end + 3 diphosphate</text>
        <dbReference type="Rhea" id="RHEA:76235"/>
        <dbReference type="Rhea" id="RHEA-COMP:10468"/>
        <dbReference type="Rhea" id="RHEA-COMP:18655"/>
        <dbReference type="ChEBI" id="CHEBI:30616"/>
        <dbReference type="ChEBI" id="CHEBI:33019"/>
        <dbReference type="ChEBI" id="CHEBI:37563"/>
        <dbReference type="ChEBI" id="CHEBI:83071"/>
        <dbReference type="ChEBI" id="CHEBI:195187"/>
    </reaction>
</comment>
<feature type="binding site" evidence="11">
    <location>
        <position position="112"/>
    </location>
    <ligand>
        <name>ATP</name>
        <dbReference type="ChEBI" id="CHEBI:30616"/>
    </ligand>
</feature>
<keyword evidence="3 11" id="KW-0819">tRNA processing</keyword>